<evidence type="ECO:0000256" key="1">
    <source>
        <dbReference type="SAM" id="Coils"/>
    </source>
</evidence>
<feature type="coiled-coil region" evidence="1">
    <location>
        <begin position="540"/>
        <end position="567"/>
    </location>
</feature>
<dbReference type="Gene3D" id="3.80.10.10">
    <property type="entry name" value="Ribonuclease Inhibitor"/>
    <property type="match status" value="1"/>
</dbReference>
<accession>J4GEF9</accession>
<dbReference type="EMBL" id="HE797183">
    <property type="protein sequence ID" value="CCM05228.1"/>
    <property type="molecule type" value="Genomic_DNA"/>
</dbReference>
<keyword evidence="1" id="KW-0175">Coiled coil</keyword>
<dbReference type="RefSeq" id="XP_012184511.1">
    <property type="nucleotide sequence ID" value="XM_012329121.1"/>
</dbReference>
<dbReference type="Proteomes" id="UP000006352">
    <property type="component" value="Unassembled WGS sequence"/>
</dbReference>
<reference evidence="3 4" key="1">
    <citation type="journal article" date="2012" name="Appl. Environ. Microbiol.">
        <title>Short-read sequencing for genomic analysis of the brown rot fungus Fibroporia radiculosa.</title>
        <authorList>
            <person name="Tang J.D."/>
            <person name="Perkins A.D."/>
            <person name="Sonstegard T.S."/>
            <person name="Schroeder S.G."/>
            <person name="Burgess S.C."/>
            <person name="Diehl S.V."/>
        </authorList>
    </citation>
    <scope>NUCLEOTIDE SEQUENCE [LARGE SCALE GENOMIC DNA]</scope>
    <source>
        <strain evidence="3 4">TFFH 294</strain>
    </source>
</reference>
<name>J4GEF9_9APHY</name>
<dbReference type="STRING" id="599839.J4GEF9"/>
<dbReference type="InParanoid" id="J4GEF9"/>
<dbReference type="Pfam" id="PF12937">
    <property type="entry name" value="F-box-like"/>
    <property type="match status" value="1"/>
</dbReference>
<proteinExistence type="predicted"/>
<dbReference type="InterPro" id="IPR036047">
    <property type="entry name" value="F-box-like_dom_sf"/>
</dbReference>
<evidence type="ECO:0000259" key="2">
    <source>
        <dbReference type="Pfam" id="PF12937"/>
    </source>
</evidence>
<dbReference type="Gene3D" id="1.20.1280.50">
    <property type="match status" value="1"/>
</dbReference>
<dbReference type="SUPFAM" id="SSF52047">
    <property type="entry name" value="RNI-like"/>
    <property type="match status" value="1"/>
</dbReference>
<dbReference type="SUPFAM" id="SSF81383">
    <property type="entry name" value="F-box domain"/>
    <property type="match status" value="1"/>
</dbReference>
<keyword evidence="4" id="KW-1185">Reference proteome</keyword>
<dbReference type="GeneID" id="24100139"/>
<dbReference type="HOGENOM" id="CLU_021164_5_0_1"/>
<dbReference type="InterPro" id="IPR032675">
    <property type="entry name" value="LRR_dom_sf"/>
</dbReference>
<gene>
    <name evidence="3" type="ORF">FIBRA_07438</name>
</gene>
<dbReference type="CDD" id="cd09917">
    <property type="entry name" value="F-box_SF"/>
    <property type="match status" value="1"/>
</dbReference>
<sequence length="582" mass="66166">MASIPPLGYASTVNRVLEIPEIIELILEFLDLGDNARNALVCKRWSEICLDLLWRKVDNLPRLFSLLAPLHATRDGIYENFDRTLNLDDWRRFGRYARRVRTLTHAEGGEAMRTELYLGQAVFDELARSRTSLSIVPNLHTLHWRSDRLRPSVLFMSTTVRHFSVQLPKFTGQFLFDFFEDIAERMPFLTHLDLSFELPVRNIEGSLVNLFKKLEKLKTVVLPLFCLSSRVFEGLSILPSLGTIQFEYMEQQGRGDERDVQPFSPVLQEGAFPNLWDLSLSADLPDMIRLLNRSYAPTNLTTLYIHMLTPTQPSVISDFLVTVSEVCKQLKKLYLELFVPKNSALPAIDRLSWADLRPLLSFNQLSVFELRLDLALDISQGDIEELAAGWPSLEVLYLNNEPMPLIGGEASPLTLRALIPFAQHCPKLRELGLYLSGSIEDPNSFASTKNGLHLTLEPFRELVKLCVGVSSISEPASVALFLSQLCPLGCEILPGVSWPDGVGVVQVGHPMAQDIQRLSNEWYEKWNEVGRFLPLLTHLRMEERERRRALQEEVEDLRVRCKLLEERASLPTSELDGSCVVL</sequence>
<evidence type="ECO:0000313" key="3">
    <source>
        <dbReference type="EMBL" id="CCM05228.1"/>
    </source>
</evidence>
<protein>
    <recommendedName>
        <fullName evidence="2">F-box domain-containing protein</fullName>
    </recommendedName>
</protein>
<dbReference type="OrthoDB" id="2447803at2759"/>
<organism evidence="3 4">
    <name type="scientific">Fibroporia radiculosa</name>
    <dbReference type="NCBI Taxonomy" id="599839"/>
    <lineage>
        <taxon>Eukaryota</taxon>
        <taxon>Fungi</taxon>
        <taxon>Dikarya</taxon>
        <taxon>Basidiomycota</taxon>
        <taxon>Agaricomycotina</taxon>
        <taxon>Agaricomycetes</taxon>
        <taxon>Polyporales</taxon>
        <taxon>Fibroporiaceae</taxon>
        <taxon>Fibroporia</taxon>
    </lineage>
</organism>
<dbReference type="PANTHER" id="PTHR38926">
    <property type="entry name" value="F-BOX DOMAIN CONTAINING PROTEIN, EXPRESSED"/>
    <property type="match status" value="1"/>
</dbReference>
<dbReference type="AlphaFoldDB" id="J4GEF9"/>
<feature type="domain" description="F-box" evidence="2">
    <location>
        <begin position="20"/>
        <end position="58"/>
    </location>
</feature>
<dbReference type="PANTHER" id="PTHR38926:SF5">
    <property type="entry name" value="F-BOX AND LEUCINE-RICH REPEAT PROTEIN 6"/>
    <property type="match status" value="1"/>
</dbReference>
<dbReference type="InterPro" id="IPR001810">
    <property type="entry name" value="F-box_dom"/>
</dbReference>
<evidence type="ECO:0000313" key="4">
    <source>
        <dbReference type="Proteomes" id="UP000006352"/>
    </source>
</evidence>